<feature type="non-terminal residue" evidence="1">
    <location>
        <position position="1"/>
    </location>
</feature>
<reference evidence="1" key="1">
    <citation type="submission" date="2015-12" db="EMBL/GenBank/DDBJ databases">
        <title>De novo transcriptome assembly of four potential Pierce s Disease insect vectors from Arizona vineyards.</title>
        <authorList>
            <person name="Tassone E.E."/>
        </authorList>
    </citation>
    <scope>NUCLEOTIDE SEQUENCE</scope>
</reference>
<dbReference type="AlphaFoldDB" id="A0A1B6BWV2"/>
<accession>A0A1B6BWV2</accession>
<evidence type="ECO:0000313" key="1">
    <source>
        <dbReference type="EMBL" id="JAS05748.1"/>
    </source>
</evidence>
<protein>
    <submittedName>
        <fullName evidence="1">Uncharacterized protein</fullName>
    </submittedName>
</protein>
<dbReference type="InterPro" id="IPR016184">
    <property type="entry name" value="Capsid/spike_ssDNA_virus"/>
</dbReference>
<dbReference type="SUPFAM" id="SSF88645">
    <property type="entry name" value="ssDNA viruses"/>
    <property type="match status" value="1"/>
</dbReference>
<name>A0A1B6BWV2_9HEMI</name>
<dbReference type="EMBL" id="GEDC01031550">
    <property type="protein sequence ID" value="JAS05748.1"/>
    <property type="molecule type" value="Transcribed_RNA"/>
</dbReference>
<gene>
    <name evidence="1" type="ORF">g.5017</name>
</gene>
<proteinExistence type="predicted"/>
<sequence>GLDKIPSCTGNVQPLQLYFASNYLAKKDNDRFPDLMRYLSLYNLENSLNNPTIVWKYNPQICLLNPQKPILPMLTDNNEILYGNKSMSMTNPINKNGMKYSDPTAISFIEPGYTCYIEHSGSAAHGLGETGGGLFPPTLHVGVLPVHSYAPSPTDDDVQDITVIYNCSTLLEIEYSYDNLLPYTTNIGNSHSMYTGDTKYINQDSANEIFYGYKGRNITKTT</sequence>
<organism evidence="1">
    <name type="scientific">Clastoptera arizonana</name>
    <name type="common">Arizona spittle bug</name>
    <dbReference type="NCBI Taxonomy" id="38151"/>
    <lineage>
        <taxon>Eukaryota</taxon>
        <taxon>Metazoa</taxon>
        <taxon>Ecdysozoa</taxon>
        <taxon>Arthropoda</taxon>
        <taxon>Hexapoda</taxon>
        <taxon>Insecta</taxon>
        <taxon>Pterygota</taxon>
        <taxon>Neoptera</taxon>
        <taxon>Paraneoptera</taxon>
        <taxon>Hemiptera</taxon>
        <taxon>Auchenorrhyncha</taxon>
        <taxon>Cercopoidea</taxon>
        <taxon>Clastopteridae</taxon>
        <taxon>Clastoptera</taxon>
    </lineage>
</organism>